<dbReference type="Proteomes" id="UP000238479">
    <property type="component" value="Chromosome 7"/>
</dbReference>
<gene>
    <name evidence="2" type="ORF">RchiOBHm_Chr7g0242081</name>
</gene>
<comment type="caution">
    <text evidence="2">The sequence shown here is derived from an EMBL/GenBank/DDBJ whole genome shotgun (WGS) entry which is preliminary data.</text>
</comment>
<accession>A0A2P6PID4</accession>
<protein>
    <submittedName>
        <fullName evidence="2">Uncharacterized protein</fullName>
    </submittedName>
</protein>
<reference evidence="2 3" key="1">
    <citation type="journal article" date="2018" name="Nat. Genet.">
        <title>The Rosa genome provides new insights in the design of modern roses.</title>
        <authorList>
            <person name="Bendahmane M."/>
        </authorList>
    </citation>
    <scope>NUCLEOTIDE SEQUENCE [LARGE SCALE GENOMIC DNA]</scope>
    <source>
        <strain evidence="3">cv. Old Blush</strain>
    </source>
</reference>
<evidence type="ECO:0000313" key="2">
    <source>
        <dbReference type="EMBL" id="PRQ21696.1"/>
    </source>
</evidence>
<proteinExistence type="predicted"/>
<feature type="chain" id="PRO_5015176664" evidence="1">
    <location>
        <begin position="23"/>
        <end position="56"/>
    </location>
</feature>
<dbReference type="AlphaFoldDB" id="A0A2P6PID4"/>
<keyword evidence="1" id="KW-0732">Signal</keyword>
<dbReference type="Gramene" id="PRQ21696">
    <property type="protein sequence ID" value="PRQ21696"/>
    <property type="gene ID" value="RchiOBHm_Chr7g0242081"/>
</dbReference>
<evidence type="ECO:0000256" key="1">
    <source>
        <dbReference type="SAM" id="SignalP"/>
    </source>
</evidence>
<feature type="signal peptide" evidence="1">
    <location>
        <begin position="1"/>
        <end position="22"/>
    </location>
</feature>
<keyword evidence="3" id="KW-1185">Reference proteome</keyword>
<dbReference type="EMBL" id="PDCK01000045">
    <property type="protein sequence ID" value="PRQ21696.1"/>
    <property type="molecule type" value="Genomic_DNA"/>
</dbReference>
<name>A0A2P6PID4_ROSCH</name>
<organism evidence="2 3">
    <name type="scientific">Rosa chinensis</name>
    <name type="common">China rose</name>
    <dbReference type="NCBI Taxonomy" id="74649"/>
    <lineage>
        <taxon>Eukaryota</taxon>
        <taxon>Viridiplantae</taxon>
        <taxon>Streptophyta</taxon>
        <taxon>Embryophyta</taxon>
        <taxon>Tracheophyta</taxon>
        <taxon>Spermatophyta</taxon>
        <taxon>Magnoliopsida</taxon>
        <taxon>eudicotyledons</taxon>
        <taxon>Gunneridae</taxon>
        <taxon>Pentapetalae</taxon>
        <taxon>rosids</taxon>
        <taxon>fabids</taxon>
        <taxon>Rosales</taxon>
        <taxon>Rosaceae</taxon>
        <taxon>Rosoideae</taxon>
        <taxon>Rosoideae incertae sedis</taxon>
        <taxon>Rosa</taxon>
    </lineage>
</organism>
<sequence>MPLILTPGLLHSVFLCWRGADSNIDRCSRGQPTVSSTWTRRAPFANCKLVVILLLN</sequence>
<evidence type="ECO:0000313" key="3">
    <source>
        <dbReference type="Proteomes" id="UP000238479"/>
    </source>
</evidence>